<name>A0A6S6VYE3_9PLEO</name>
<feature type="compositionally biased region" description="Basic and acidic residues" evidence="1">
    <location>
        <begin position="384"/>
        <end position="411"/>
    </location>
</feature>
<feature type="compositionally biased region" description="Polar residues" evidence="1">
    <location>
        <begin position="298"/>
        <end position="307"/>
    </location>
</feature>
<evidence type="ECO:0000313" key="2">
    <source>
        <dbReference type="EMBL" id="CAE7027134.1"/>
    </source>
</evidence>
<dbReference type="Proteomes" id="UP000472372">
    <property type="component" value="Chromosome 3"/>
</dbReference>
<feature type="compositionally biased region" description="Polar residues" evidence="1">
    <location>
        <begin position="246"/>
        <end position="274"/>
    </location>
</feature>
<feature type="region of interest" description="Disordered" evidence="1">
    <location>
        <begin position="219"/>
        <end position="321"/>
    </location>
</feature>
<gene>
    <name evidence="2" type="ORF">PTTW11_04195</name>
</gene>
<feature type="compositionally biased region" description="Low complexity" evidence="1">
    <location>
        <begin position="225"/>
        <end position="237"/>
    </location>
</feature>
<evidence type="ECO:0008006" key="4">
    <source>
        <dbReference type="Google" id="ProtNLM"/>
    </source>
</evidence>
<organism evidence="2 3">
    <name type="scientific">Pyrenophora teres f. teres</name>
    <dbReference type="NCBI Taxonomy" id="97479"/>
    <lineage>
        <taxon>Eukaryota</taxon>
        <taxon>Fungi</taxon>
        <taxon>Dikarya</taxon>
        <taxon>Ascomycota</taxon>
        <taxon>Pezizomycotina</taxon>
        <taxon>Dothideomycetes</taxon>
        <taxon>Pleosporomycetidae</taxon>
        <taxon>Pleosporales</taxon>
        <taxon>Pleosporineae</taxon>
        <taxon>Pleosporaceae</taxon>
        <taxon>Pyrenophora</taxon>
    </lineage>
</organism>
<evidence type="ECO:0000256" key="1">
    <source>
        <dbReference type="SAM" id="MobiDB-lite"/>
    </source>
</evidence>
<feature type="compositionally biased region" description="Basic and acidic residues" evidence="1">
    <location>
        <begin position="420"/>
        <end position="432"/>
    </location>
</feature>
<dbReference type="EMBL" id="HG992979">
    <property type="protein sequence ID" value="CAE7027134.1"/>
    <property type="molecule type" value="Genomic_DNA"/>
</dbReference>
<evidence type="ECO:0000313" key="3">
    <source>
        <dbReference type="Proteomes" id="UP000472372"/>
    </source>
</evidence>
<feature type="region of interest" description="Disordered" evidence="1">
    <location>
        <begin position="384"/>
        <end position="432"/>
    </location>
</feature>
<accession>A0A6S6VYE3</accession>
<sequence length="518" mass="60168">MMPEQQRQRLSRLVTERAFQDHMQQLERSPHQQNEQLWGLAVQQPSELAVQQRQQRYETSPQQQQQQALCRVRNGVSQQRQQVVGQQWQQKRAPQLQLQNMVGWQQSQHAVQSQQQRQDGLMQNRMCQVQNMQHRTDSMSPASIYPNNASTYTSPQPVPRPLNKFVSIDPRVSIFQDTGFNNNGSSYQQQRAVGVLNHAPLRQALLDRGSQAAFILEVQQHNHHQQQQQRQQQQHQRGLPSVRPVQASSSSTGQTRQGVSSPTVQRGRPLSTSNGRKRQATSAPDEAGPTEKRRIPPSITSTYSPTGNFGAPKLDPQQKEAERANFDCLGPEFVLRKVTKMEAKQKLEEEQRKKAQQEEADRSQKILAELAEARVKAKKLHIEAERRKQAHQDQQKKAHQEAEKERKDALYRLEPTQVLQREKDDKRREELRKDPSANYRHILEVYRLWPLKGGWGQRNTYLTGLLANKCMPVDKDSELGLAIKYAKDHWEYYGEFPRDTARFAEYERERRRKAEKKD</sequence>
<proteinExistence type="predicted"/>
<reference evidence="2" key="1">
    <citation type="submission" date="2021-02" db="EMBL/GenBank/DDBJ databases">
        <authorList>
            <person name="Syme A R."/>
            <person name="Syme A R."/>
            <person name="Moolhuijzen P."/>
        </authorList>
    </citation>
    <scope>NUCLEOTIDE SEQUENCE</scope>
    <source>
        <strain evidence="2">W1-1</strain>
    </source>
</reference>
<dbReference type="AlphaFoldDB" id="A0A6S6VYE3"/>
<protein>
    <recommendedName>
        <fullName evidence="4">TolA Membrane protein</fullName>
    </recommendedName>
</protein>